<name>A0A0J6VS91_9HYPH</name>
<gene>
    <name evidence="6" type="ORF">VQ02_04025</name>
</gene>
<dbReference type="Pfam" id="PF13538">
    <property type="entry name" value="UvrD_C_2"/>
    <property type="match status" value="1"/>
</dbReference>
<evidence type="ECO:0000256" key="2">
    <source>
        <dbReference type="ARBA" id="ARBA00022971"/>
    </source>
</evidence>
<dbReference type="Gene3D" id="3.40.50.300">
    <property type="entry name" value="P-loop containing nucleotide triphosphate hydrolases"/>
    <property type="match status" value="2"/>
</dbReference>
<feature type="domain" description="UvrD-like helicase C-terminal" evidence="5">
    <location>
        <begin position="695"/>
        <end position="738"/>
    </location>
</feature>
<comment type="similarity">
    <text evidence="1">Belongs to the MobA/MobL family.</text>
</comment>
<dbReference type="Proteomes" id="UP000035955">
    <property type="component" value="Unassembled WGS sequence"/>
</dbReference>
<evidence type="ECO:0000259" key="4">
    <source>
        <dbReference type="Pfam" id="PF03389"/>
    </source>
</evidence>
<dbReference type="EMBL" id="LABY01000024">
    <property type="protein sequence ID" value="KMO42091.1"/>
    <property type="molecule type" value="Genomic_DNA"/>
</dbReference>
<evidence type="ECO:0000259" key="5">
    <source>
        <dbReference type="Pfam" id="PF13538"/>
    </source>
</evidence>
<evidence type="ECO:0000313" key="7">
    <source>
        <dbReference type="Proteomes" id="UP000035955"/>
    </source>
</evidence>
<dbReference type="Gene3D" id="2.30.30.940">
    <property type="match status" value="1"/>
</dbReference>
<feature type="region of interest" description="Disordered" evidence="3">
    <location>
        <begin position="1248"/>
        <end position="1268"/>
    </location>
</feature>
<accession>A0A0J6VS91</accession>
<keyword evidence="7" id="KW-1185">Reference proteome</keyword>
<dbReference type="Gene3D" id="3.30.930.30">
    <property type="match status" value="1"/>
</dbReference>
<dbReference type="PATRIC" id="fig|298794.3.peg.3735"/>
<keyword evidence="2" id="KW-0184">Conjugation</keyword>
<sequence>MAIYHLSAQVISSGAGKSAVASAAYRRAATMTRESDGKVISYEGKQHVTHTELSLPARVPAWFQTAIDGRSENGASAFLWNAVERKEGQKGTGFAMEMNIALPLELTVEQNVALARDWIENAITQNGMVADWALHDAPDNPHIHVMVPLRKLTDDGFAAKFDFARDRDGNVLYREDGKPRYERLAGPMKHLVDWRRSWAETTNLHLAAAGLDRRIDHRSHVEAGIRIEPTEHIGVHAVNMAALGKVSDRVEAEKQKRRRNAQAIIEDPSTLLPILTREKSVFDERDLARAVFRYIDDPVAFDAVRLRLGQSSELVAVAEEVFDPESGRVVSPARWTTRALLRAEVLMQAATGRLYADQGHHVAQPALARAFATRPELSEEQREAVRHVTTPDRIAAVVGFAGAGKSTMLGVARAAWIGAGYRVIGGALAGKAAEGLERSAGIASRTLASWELAWKNDRDLLRPGDVFVLDEAGMVASEQLSRIVQEVERRGAKLVLVGDAMQLQPIEAGAGFRAITETIGYAELSEIWRQVSPAMRRASVAFARGEAAAALGVYREAGMIRFSPNREGAREALIAAWKPDYLGRKPDGGTSETLILAQTNADVLALNTMARSALKADGMLADEARFVTARGERMFAPGDRVLFLENDRSLGVKNGMLATVETASSGRLVVKLDRNGTGDGERIEVRAEAYRNLDHGYAATVHKSQGATLDRVHVLVTPGMDRHLGYVAMTRHRHSVVLHGAHADFVPDWRRAKFGVAPSTDVLDAAALDGLARRLSRDGSKASTLDHASEAAFREAAVSLTQPPEAMDGETVRDRERAAPVLDAGRMAAGIAALANRLEAEALTRESSGSAVVEVGAAPHAAERDASAKQPTIDVSVSPALAAIEVALRRLERSETETADRVRPQDLRALASAFAERRGLNGHAALTPALVKRAREMVRKAETQWRRLYGLATRLTAAWNTLAAARPSAAVKAASEAVAAAVNAAPEAPSRTGLPASLKPFLAAVSFDEKTIRQALYDRVDPNTHLKLTLDALQRRLKMAVVNPGPLYKAIVAELRQPWEVYSARVEALLSDPEPHGGLRGRKGWFIPKADKEERAKAEAAFAQALTAANNLKGQFETSAEKGRAAEMQYRKRLLIEVPGVSPIAAAALAKVSRMPATKALDDAVVEAVATPELRAEVLAFAEAVGRRFGANGAIGHSPAEGLGPDQWLTPEEREILSGGGYVASYVKDGTLDELVLRAQLQQQTQDLQQAESQRQDLDRGQDLGLSL</sequence>
<comment type="caution">
    <text evidence="6">The sequence shown here is derived from an EMBL/GenBank/DDBJ whole genome shotgun (WGS) entry which is preliminary data.</text>
</comment>
<dbReference type="OrthoDB" id="1826980at2"/>
<dbReference type="CDD" id="cd18809">
    <property type="entry name" value="SF1_C_RecD"/>
    <property type="match status" value="1"/>
</dbReference>
<dbReference type="InterPro" id="IPR050534">
    <property type="entry name" value="Coronavir_polyprotein_1ab"/>
</dbReference>
<dbReference type="InterPro" id="IPR027417">
    <property type="entry name" value="P-loop_NTPase"/>
</dbReference>
<dbReference type="SUPFAM" id="SSF52540">
    <property type="entry name" value="P-loop containing nucleoside triphosphate hydrolases"/>
    <property type="match status" value="2"/>
</dbReference>
<dbReference type="Pfam" id="PF13604">
    <property type="entry name" value="AAA_30"/>
    <property type="match status" value="1"/>
</dbReference>
<dbReference type="Pfam" id="PF03389">
    <property type="entry name" value="MobA_MobL"/>
    <property type="match status" value="1"/>
</dbReference>
<protein>
    <submittedName>
        <fullName evidence="6">Conjugal transfer protein TraA</fullName>
    </submittedName>
</protein>
<dbReference type="CDD" id="cd17933">
    <property type="entry name" value="DEXSc_RecD-like"/>
    <property type="match status" value="1"/>
</dbReference>
<evidence type="ECO:0000256" key="3">
    <source>
        <dbReference type="SAM" id="MobiDB-lite"/>
    </source>
</evidence>
<dbReference type="InterPro" id="IPR005053">
    <property type="entry name" value="MobA_MobL"/>
</dbReference>
<organism evidence="6 7">
    <name type="scientific">Methylobacterium variabile</name>
    <dbReference type="NCBI Taxonomy" id="298794"/>
    <lineage>
        <taxon>Bacteria</taxon>
        <taxon>Pseudomonadati</taxon>
        <taxon>Pseudomonadota</taxon>
        <taxon>Alphaproteobacteria</taxon>
        <taxon>Hyphomicrobiales</taxon>
        <taxon>Methylobacteriaceae</taxon>
        <taxon>Methylobacterium</taxon>
    </lineage>
</organism>
<dbReference type="AlphaFoldDB" id="A0A0J6VS91"/>
<feature type="domain" description="MobA/MobL protein" evidence="4">
    <location>
        <begin position="17"/>
        <end position="240"/>
    </location>
</feature>
<proteinExistence type="inferred from homology"/>
<evidence type="ECO:0000256" key="1">
    <source>
        <dbReference type="ARBA" id="ARBA00010873"/>
    </source>
</evidence>
<dbReference type="PANTHER" id="PTHR43788">
    <property type="entry name" value="DNA2/NAM7 HELICASE FAMILY MEMBER"/>
    <property type="match status" value="1"/>
</dbReference>
<reference evidence="6 7" key="1">
    <citation type="submission" date="2015-03" db="EMBL/GenBank/DDBJ databases">
        <title>Genome sequencing of Methylobacterium variabile DSM 16961.</title>
        <authorList>
            <person name="Chaudhry V."/>
            <person name="Patil P.B."/>
        </authorList>
    </citation>
    <scope>NUCLEOTIDE SEQUENCE [LARGE SCALE GENOMIC DNA]</scope>
    <source>
        <strain evidence="6 7">DSM 16961</strain>
    </source>
</reference>
<dbReference type="InterPro" id="IPR027785">
    <property type="entry name" value="UvrD-like_helicase_C"/>
</dbReference>
<dbReference type="InterPro" id="IPR014136">
    <property type="entry name" value="TraA_Ti"/>
</dbReference>
<evidence type="ECO:0000313" key="6">
    <source>
        <dbReference type="EMBL" id="KMO42091.1"/>
    </source>
</evidence>
<dbReference type="NCBIfam" id="TIGR02768">
    <property type="entry name" value="TraA_Ti"/>
    <property type="match status" value="1"/>
</dbReference>
<dbReference type="RefSeq" id="WP_048442871.1">
    <property type="nucleotide sequence ID" value="NZ_LABY01000024.1"/>
</dbReference>